<dbReference type="Proteomes" id="UP000516260">
    <property type="component" value="Chromosome 13"/>
</dbReference>
<evidence type="ECO:0008006" key="4">
    <source>
        <dbReference type="Google" id="ProtNLM"/>
    </source>
</evidence>
<gene>
    <name evidence="2" type="ORF">fugu_012630</name>
</gene>
<sequence>MTSSRGPRLLPVLWRRSLLLLTPILEVVITEERPPLLTFVHLDATWDWRQSQDWPSGRHGEAGSADVSVGGGGGGHLHFTTSLTKGTSLLLPSEEFAHVTCWRRSSAAVTT</sequence>
<comment type="caution">
    <text evidence="2">The sequence shown here is derived from an EMBL/GenBank/DDBJ whole genome shotgun (WGS) entry which is preliminary data.</text>
</comment>
<keyword evidence="1" id="KW-0732">Signal</keyword>
<evidence type="ECO:0000256" key="1">
    <source>
        <dbReference type="SAM" id="SignalP"/>
    </source>
</evidence>
<proteinExistence type="predicted"/>
<feature type="chain" id="PRO_5021435277" description="Secreted protein" evidence="1">
    <location>
        <begin position="31"/>
        <end position="111"/>
    </location>
</feature>
<feature type="signal peptide" evidence="1">
    <location>
        <begin position="1"/>
        <end position="30"/>
    </location>
</feature>
<keyword evidence="3" id="KW-1185">Reference proteome</keyword>
<dbReference type="AlphaFoldDB" id="A0A4Z2C5W6"/>
<accession>A0A4Z2C5W6</accession>
<protein>
    <recommendedName>
        <fullName evidence="4">Secreted protein</fullName>
    </recommendedName>
</protein>
<dbReference type="EMBL" id="SWLE01000005">
    <property type="protein sequence ID" value="TNM99597.1"/>
    <property type="molecule type" value="Genomic_DNA"/>
</dbReference>
<name>A0A4Z2C5W6_9TELE</name>
<evidence type="ECO:0000313" key="2">
    <source>
        <dbReference type="EMBL" id="TNM99597.1"/>
    </source>
</evidence>
<reference evidence="2 3" key="1">
    <citation type="submission" date="2019-04" db="EMBL/GenBank/DDBJ databases">
        <title>The sequence and de novo assembly of Takifugu bimaculatus genome using PacBio and Hi-C technologies.</title>
        <authorList>
            <person name="Xu P."/>
            <person name="Liu B."/>
            <person name="Zhou Z."/>
        </authorList>
    </citation>
    <scope>NUCLEOTIDE SEQUENCE [LARGE SCALE GENOMIC DNA]</scope>
    <source>
        <strain evidence="2">TB-2018</strain>
        <tissue evidence="2">Muscle</tissue>
    </source>
</reference>
<organism evidence="2 3">
    <name type="scientific">Takifugu bimaculatus</name>
    <dbReference type="NCBI Taxonomy" id="433685"/>
    <lineage>
        <taxon>Eukaryota</taxon>
        <taxon>Metazoa</taxon>
        <taxon>Chordata</taxon>
        <taxon>Craniata</taxon>
        <taxon>Vertebrata</taxon>
        <taxon>Euteleostomi</taxon>
        <taxon>Actinopterygii</taxon>
        <taxon>Neopterygii</taxon>
        <taxon>Teleostei</taxon>
        <taxon>Neoteleostei</taxon>
        <taxon>Acanthomorphata</taxon>
        <taxon>Eupercaria</taxon>
        <taxon>Tetraodontiformes</taxon>
        <taxon>Tetradontoidea</taxon>
        <taxon>Tetraodontidae</taxon>
        <taxon>Takifugu</taxon>
    </lineage>
</organism>
<evidence type="ECO:0000313" key="3">
    <source>
        <dbReference type="Proteomes" id="UP000516260"/>
    </source>
</evidence>